<evidence type="ECO:0000256" key="2">
    <source>
        <dbReference type="ARBA" id="ARBA00006285"/>
    </source>
</evidence>
<dbReference type="Gene3D" id="2.60.120.1060">
    <property type="entry name" value="NPCBM/NEW2 domain"/>
    <property type="match status" value="1"/>
</dbReference>
<dbReference type="KEGG" id="alus:STSP2_03116"/>
<dbReference type="STRING" id="1936003.STSP2_03116"/>
<dbReference type="SMART" id="SM00776">
    <property type="entry name" value="NPCBM"/>
    <property type="match status" value="1"/>
</dbReference>
<proteinExistence type="inferred from homology"/>
<feature type="domain" description="Glycosyl hydrolase family 98 putative carbohydrate-binding module" evidence="8">
    <location>
        <begin position="26"/>
        <end position="166"/>
    </location>
</feature>
<dbReference type="Gene3D" id="3.30.379.10">
    <property type="entry name" value="Chitobiase/beta-hexosaminidase domain 2-like"/>
    <property type="match status" value="1"/>
</dbReference>
<keyword evidence="10" id="KW-1185">Reference proteome</keyword>
<dbReference type="Pfam" id="PF08305">
    <property type="entry name" value="NPCBM"/>
    <property type="match status" value="1"/>
</dbReference>
<dbReference type="PRINTS" id="PR00738">
    <property type="entry name" value="GLHYDRLASE20"/>
</dbReference>
<comment type="similarity">
    <text evidence="2">Belongs to the glycosyl hydrolase 20 family.</text>
</comment>
<organism evidence="9 10">
    <name type="scientific">Anaerohalosphaera lusitana</name>
    <dbReference type="NCBI Taxonomy" id="1936003"/>
    <lineage>
        <taxon>Bacteria</taxon>
        <taxon>Pseudomonadati</taxon>
        <taxon>Planctomycetota</taxon>
        <taxon>Phycisphaerae</taxon>
        <taxon>Sedimentisphaerales</taxon>
        <taxon>Anaerohalosphaeraceae</taxon>
        <taxon>Anaerohalosphaera</taxon>
    </lineage>
</organism>
<feature type="signal peptide" evidence="7">
    <location>
        <begin position="1"/>
        <end position="27"/>
    </location>
</feature>
<keyword evidence="5 9" id="KW-0326">Glycosidase</keyword>
<feature type="chain" id="PRO_5012143332" description="beta-N-acetylhexosaminidase" evidence="7">
    <location>
        <begin position="28"/>
        <end position="861"/>
    </location>
</feature>
<evidence type="ECO:0000313" key="9">
    <source>
        <dbReference type="EMBL" id="AQT69916.1"/>
    </source>
</evidence>
<accession>A0A1U9NQX6</accession>
<dbReference type="SUPFAM" id="SSF55545">
    <property type="entry name" value="beta-N-acetylhexosaminidase-like domain"/>
    <property type="match status" value="1"/>
</dbReference>
<dbReference type="InterPro" id="IPR017853">
    <property type="entry name" value="GH"/>
</dbReference>
<feature type="region of interest" description="Disordered" evidence="6">
    <location>
        <begin position="103"/>
        <end position="123"/>
    </location>
</feature>
<dbReference type="EMBL" id="CP019791">
    <property type="protein sequence ID" value="AQT69916.1"/>
    <property type="molecule type" value="Genomic_DNA"/>
</dbReference>
<dbReference type="InterPro" id="IPR008979">
    <property type="entry name" value="Galactose-bd-like_sf"/>
</dbReference>
<dbReference type="InterPro" id="IPR029018">
    <property type="entry name" value="Hex-like_dom2"/>
</dbReference>
<evidence type="ECO:0000313" key="10">
    <source>
        <dbReference type="Proteomes" id="UP000189674"/>
    </source>
</evidence>
<dbReference type="InterPro" id="IPR038637">
    <property type="entry name" value="NPCBM_sf"/>
</dbReference>
<dbReference type="AlphaFoldDB" id="A0A1U9NQX6"/>
<dbReference type="InterPro" id="IPR025705">
    <property type="entry name" value="Beta_hexosaminidase_sua/sub"/>
</dbReference>
<dbReference type="SUPFAM" id="SSF49785">
    <property type="entry name" value="Galactose-binding domain-like"/>
    <property type="match status" value="1"/>
</dbReference>
<name>A0A1U9NQX6_9BACT</name>
<reference evidence="10" key="1">
    <citation type="submission" date="2017-02" db="EMBL/GenBank/DDBJ databases">
        <title>Comparative genomics and description of representatives of a novel lineage of planctomycetes thriving in anoxic sediments.</title>
        <authorList>
            <person name="Spring S."/>
            <person name="Bunk B."/>
            <person name="Sproer C."/>
        </authorList>
    </citation>
    <scope>NUCLEOTIDE SEQUENCE [LARGE SCALE GENOMIC DNA]</scope>
    <source>
        <strain evidence="10">ST-NAGAB-D1</strain>
    </source>
</reference>
<dbReference type="GO" id="GO:0004563">
    <property type="term" value="F:beta-N-acetylhexosaminidase activity"/>
    <property type="evidence" value="ECO:0007669"/>
    <property type="project" value="UniProtKB-EC"/>
</dbReference>
<sequence length="861" mass="98001" precursor="true">MRTNVYRSALYFLLLCVLACCTSTTFAAEVYLDELQIENITQGWGSPQTNRSVDGNPISISGNAFKRGIGTHAPATIVLELHKTAKSFTAQVGVDDELGPNRGSVTFKASTPDKTLNETPVMTAGDKPREFTVDLTNLRYLILEVTDAGDGNGQDHADLANAKITYTGQKPRIIPISQLPRPVSPTNRANAPAALIPYPQKVEWTGKRFNLIDSTRVSINNTDYNSKNLENVLSFLIAELQPHGIDRTKGFFIGRPNYLILPNQIRLHIDEISKAPVNADQAYSITVTDKGATVTAPNAQGLYHGTQTLLQLVKTDGDQPYIPTCKITDWPAFKYRGLMHDLGRNYQSPDLLKKQIDLLAQYKFNVFHMHLTDYPGFRIESIKYPELNDPANYRATRQPGKFYTYDQLNEIINYCRDRHILVIPEIDMPGHSTYFNETFGVDMQSEKGTEILKNILDEFFDHIDLPIIHIGSDEVHISNPDFMPTMVDFIRKHDKDIVVWRPGHLPDKKVITQLWSRGPKPVPGVRYIDSQANYVNHMDPLMGPVRAFFQQPCRVPQSTDLALGGILCHWPDNNVGKQINIYRQSPVFPAMLAYADRIWRGAQHNRYDLWAKLPAPHTDVFDEFAQFESDMLAHRDKYFTDMPFPYVKQTDIRWRIAGPFDHQGDFDSSFPPEDSIQPDYTFGNETYNWRPATGGTVFLRHHFGFPSYITSADKGTVYALGFIKSDHAQDAHMWIGFHDYSRSGGRRGGPFAQLGQWHTTDPKIWLNDEPIDPPEWNNPGLARNTKEIPFTDEGYIYREPTKIKLRKGWNKIFLKVPHGGTSWKWMFTAVPVKWDGKRATELTSVRFATDAEYDRLIKQQK</sequence>
<protein>
    <recommendedName>
        <fullName evidence="3">beta-N-acetylhexosaminidase</fullName>
        <ecNumber evidence="3">3.2.1.52</ecNumber>
    </recommendedName>
</protein>
<dbReference type="PANTHER" id="PTHR22600:SF57">
    <property type="entry name" value="BETA-N-ACETYLHEXOSAMINIDASE"/>
    <property type="match status" value="1"/>
</dbReference>
<dbReference type="EC" id="3.2.1.52" evidence="3"/>
<dbReference type="RefSeq" id="WP_169853260.1">
    <property type="nucleotide sequence ID" value="NZ_CP019791.1"/>
</dbReference>
<dbReference type="InterPro" id="IPR013222">
    <property type="entry name" value="Glyco_hyd_98_carb-bd"/>
</dbReference>
<dbReference type="GO" id="GO:0016020">
    <property type="term" value="C:membrane"/>
    <property type="evidence" value="ECO:0007669"/>
    <property type="project" value="TreeGrafter"/>
</dbReference>
<evidence type="ECO:0000259" key="8">
    <source>
        <dbReference type="SMART" id="SM00776"/>
    </source>
</evidence>
<evidence type="ECO:0000256" key="4">
    <source>
        <dbReference type="ARBA" id="ARBA00022801"/>
    </source>
</evidence>
<dbReference type="InterPro" id="IPR015883">
    <property type="entry name" value="Glyco_hydro_20_cat"/>
</dbReference>
<dbReference type="SUPFAM" id="SSF51445">
    <property type="entry name" value="(Trans)glycosidases"/>
    <property type="match status" value="1"/>
</dbReference>
<keyword evidence="7" id="KW-0732">Signal</keyword>
<dbReference type="Pfam" id="PF00728">
    <property type="entry name" value="Glyco_hydro_20"/>
    <property type="match status" value="1"/>
</dbReference>
<gene>
    <name evidence="9" type="primary">exo I_6</name>
    <name evidence="9" type="ORF">STSP2_03116</name>
</gene>
<dbReference type="Proteomes" id="UP000189674">
    <property type="component" value="Chromosome"/>
</dbReference>
<evidence type="ECO:0000256" key="7">
    <source>
        <dbReference type="SAM" id="SignalP"/>
    </source>
</evidence>
<evidence type="ECO:0000256" key="1">
    <source>
        <dbReference type="ARBA" id="ARBA00001231"/>
    </source>
</evidence>
<evidence type="ECO:0000256" key="5">
    <source>
        <dbReference type="ARBA" id="ARBA00023295"/>
    </source>
</evidence>
<dbReference type="Pfam" id="PF02838">
    <property type="entry name" value="Glyco_hydro_20b"/>
    <property type="match status" value="1"/>
</dbReference>
<dbReference type="GO" id="GO:0030203">
    <property type="term" value="P:glycosaminoglycan metabolic process"/>
    <property type="evidence" value="ECO:0007669"/>
    <property type="project" value="TreeGrafter"/>
</dbReference>
<evidence type="ECO:0000256" key="6">
    <source>
        <dbReference type="SAM" id="MobiDB-lite"/>
    </source>
</evidence>
<dbReference type="GO" id="GO:0005975">
    <property type="term" value="P:carbohydrate metabolic process"/>
    <property type="evidence" value="ECO:0007669"/>
    <property type="project" value="InterPro"/>
</dbReference>
<dbReference type="InterPro" id="IPR015882">
    <property type="entry name" value="HEX_bac_N"/>
</dbReference>
<comment type="catalytic activity">
    <reaction evidence="1">
        <text>Hydrolysis of terminal non-reducing N-acetyl-D-hexosamine residues in N-acetyl-beta-D-hexosaminides.</text>
        <dbReference type="EC" id="3.2.1.52"/>
    </reaction>
</comment>
<evidence type="ECO:0000256" key="3">
    <source>
        <dbReference type="ARBA" id="ARBA00012663"/>
    </source>
</evidence>
<dbReference type="Gene3D" id="3.20.20.80">
    <property type="entry name" value="Glycosidases"/>
    <property type="match status" value="1"/>
</dbReference>
<keyword evidence="4 9" id="KW-0378">Hydrolase</keyword>
<feature type="compositionally biased region" description="Polar residues" evidence="6">
    <location>
        <begin position="103"/>
        <end position="120"/>
    </location>
</feature>
<dbReference type="PANTHER" id="PTHR22600">
    <property type="entry name" value="BETA-HEXOSAMINIDASE"/>
    <property type="match status" value="1"/>
</dbReference>